<dbReference type="OrthoDB" id="9804686at2"/>
<dbReference type="PANTHER" id="PTHR31321">
    <property type="entry name" value="ACYL-COA THIOESTER HYDROLASE YBHC-RELATED"/>
    <property type="match status" value="1"/>
</dbReference>
<proteinExistence type="inferred from homology"/>
<dbReference type="InterPro" id="IPR012334">
    <property type="entry name" value="Pectin_lyas_fold"/>
</dbReference>
<keyword evidence="2" id="KW-0378">Hydrolase</keyword>
<comment type="caution">
    <text evidence="5">The sequence shown here is derived from an EMBL/GenBank/DDBJ whole genome shotgun (WGS) entry which is preliminary data.</text>
</comment>
<evidence type="ECO:0000313" key="6">
    <source>
        <dbReference type="Proteomes" id="UP000249522"/>
    </source>
</evidence>
<dbReference type="GO" id="GO:0030599">
    <property type="term" value="F:pectinesterase activity"/>
    <property type="evidence" value="ECO:0007669"/>
    <property type="project" value="InterPro"/>
</dbReference>
<evidence type="ECO:0000256" key="3">
    <source>
        <dbReference type="ARBA" id="ARBA00023085"/>
    </source>
</evidence>
<evidence type="ECO:0000256" key="2">
    <source>
        <dbReference type="ARBA" id="ARBA00022801"/>
    </source>
</evidence>
<dbReference type="SUPFAM" id="SSF51126">
    <property type="entry name" value="Pectin lyase-like"/>
    <property type="match status" value="1"/>
</dbReference>
<gene>
    <name evidence="5" type="ORF">DNH61_19865</name>
</gene>
<keyword evidence="3" id="KW-0063">Aspartyl esterase</keyword>
<accession>A0A2W1L7T2</accession>
<protein>
    <submittedName>
        <fullName evidence="5">Pectin methylesterase</fullName>
    </submittedName>
</protein>
<dbReference type="RefSeq" id="WP_111148563.1">
    <property type="nucleotide sequence ID" value="NZ_QKRB01000054.1"/>
</dbReference>
<dbReference type="InterPro" id="IPR000070">
    <property type="entry name" value="Pectinesterase_cat"/>
</dbReference>
<comment type="similarity">
    <text evidence="1">Belongs to the pectinesterase family.</text>
</comment>
<feature type="domain" description="Pectinesterase catalytic" evidence="4">
    <location>
        <begin position="2"/>
        <end position="140"/>
    </location>
</feature>
<dbReference type="InterPro" id="IPR011050">
    <property type="entry name" value="Pectin_lyase_fold/virulence"/>
</dbReference>
<dbReference type="PANTHER" id="PTHR31321:SF57">
    <property type="entry name" value="PECTINESTERASE 53-RELATED"/>
    <property type="match status" value="1"/>
</dbReference>
<organism evidence="5 6">
    <name type="scientific">Paenibacillus sambharensis</name>
    <dbReference type="NCBI Taxonomy" id="1803190"/>
    <lineage>
        <taxon>Bacteria</taxon>
        <taxon>Bacillati</taxon>
        <taxon>Bacillota</taxon>
        <taxon>Bacilli</taxon>
        <taxon>Bacillales</taxon>
        <taxon>Paenibacillaceae</taxon>
        <taxon>Paenibacillus</taxon>
    </lineage>
</organism>
<evidence type="ECO:0000313" key="5">
    <source>
        <dbReference type="EMBL" id="PZD94200.1"/>
    </source>
</evidence>
<evidence type="ECO:0000256" key="1">
    <source>
        <dbReference type="ARBA" id="ARBA00008891"/>
    </source>
</evidence>
<dbReference type="GO" id="GO:0042545">
    <property type="term" value="P:cell wall modification"/>
    <property type="evidence" value="ECO:0007669"/>
    <property type="project" value="InterPro"/>
</dbReference>
<dbReference type="Proteomes" id="UP000249522">
    <property type="component" value="Unassembled WGS sequence"/>
</dbReference>
<dbReference type="AlphaFoldDB" id="A0A2W1L7T2"/>
<sequence length="333" mass="37380">MIIVAADGSGDYRTVQEAIDAADAYGSAEPVTIRVRSGIYKEKVTVGRPGITLVGDHAESTIITYDDYARKRFPDGEHYHTFNSYSFLVAADDFTAEQLTFANTAGPGERVGQALAVYADGDRTIFRRCRFLGAQDTLFTGPLPPQPKERASFGGPRDSLPRRDTRQYYEDCYLEGDIDFIFGSAAAYFYRCELFSRRREPQWKEEGAGLPVIQGWITAASTPEHALYGYVFDNCRLTGDAPAGSVYLGRPWRDHAHTVFKNCWMGAHIKPEGWDNWGRPHCEHLVRYEEYGSTGPGASPLQRVSWSRQLLPEEAERYTAAHVLAGHDGWYPR</sequence>
<name>A0A2W1L7T2_9BACL</name>
<feature type="domain" description="Pectinesterase catalytic" evidence="4">
    <location>
        <begin position="150"/>
        <end position="326"/>
    </location>
</feature>
<keyword evidence="6" id="KW-1185">Reference proteome</keyword>
<dbReference type="Pfam" id="PF01095">
    <property type="entry name" value="Pectinesterase"/>
    <property type="match status" value="2"/>
</dbReference>
<evidence type="ECO:0000259" key="4">
    <source>
        <dbReference type="Pfam" id="PF01095"/>
    </source>
</evidence>
<dbReference type="GO" id="GO:0009279">
    <property type="term" value="C:cell outer membrane"/>
    <property type="evidence" value="ECO:0007669"/>
    <property type="project" value="TreeGrafter"/>
</dbReference>
<dbReference type="Gene3D" id="2.160.20.10">
    <property type="entry name" value="Single-stranded right-handed beta-helix, Pectin lyase-like"/>
    <property type="match status" value="1"/>
</dbReference>
<dbReference type="EMBL" id="QKRB01000054">
    <property type="protein sequence ID" value="PZD94200.1"/>
    <property type="molecule type" value="Genomic_DNA"/>
</dbReference>
<reference evidence="5 6" key="1">
    <citation type="submission" date="2018-06" db="EMBL/GenBank/DDBJ databases">
        <title>Paenibacillus imtechensis sp. nov.</title>
        <authorList>
            <person name="Pinnaka A.K."/>
            <person name="Singh H."/>
            <person name="Kaur M."/>
        </authorList>
    </citation>
    <scope>NUCLEOTIDE SEQUENCE [LARGE SCALE GENOMIC DNA]</scope>
    <source>
        <strain evidence="5 6">SMB1</strain>
    </source>
</reference>